<dbReference type="SMART" id="SM01019">
    <property type="entry name" value="B3"/>
    <property type="match status" value="1"/>
</dbReference>
<dbReference type="Pfam" id="PF02362">
    <property type="entry name" value="B3"/>
    <property type="match status" value="1"/>
</dbReference>
<organism evidence="7 8">
    <name type="scientific">Erythroxylum novogranatense</name>
    <dbReference type="NCBI Taxonomy" id="1862640"/>
    <lineage>
        <taxon>Eukaryota</taxon>
        <taxon>Viridiplantae</taxon>
        <taxon>Streptophyta</taxon>
        <taxon>Embryophyta</taxon>
        <taxon>Tracheophyta</taxon>
        <taxon>Spermatophyta</taxon>
        <taxon>Magnoliopsida</taxon>
        <taxon>eudicotyledons</taxon>
        <taxon>Gunneridae</taxon>
        <taxon>Pentapetalae</taxon>
        <taxon>rosids</taxon>
        <taxon>fabids</taxon>
        <taxon>Malpighiales</taxon>
        <taxon>Erythroxylaceae</taxon>
        <taxon>Erythroxylum</taxon>
    </lineage>
</organism>
<dbReference type="AlphaFoldDB" id="A0AAV8T709"/>
<dbReference type="PANTHER" id="PTHR31391">
    <property type="entry name" value="B3 DOMAIN-CONTAINING PROTEIN OS11G0197600-RELATED"/>
    <property type="match status" value="1"/>
</dbReference>
<keyword evidence="8" id="KW-1185">Reference proteome</keyword>
<dbReference type="InterPro" id="IPR003340">
    <property type="entry name" value="B3_DNA-bd"/>
</dbReference>
<evidence type="ECO:0000259" key="6">
    <source>
        <dbReference type="PROSITE" id="PS50863"/>
    </source>
</evidence>
<evidence type="ECO:0000313" key="8">
    <source>
        <dbReference type="Proteomes" id="UP001159364"/>
    </source>
</evidence>
<dbReference type="Gene3D" id="2.40.330.10">
    <property type="entry name" value="DNA-binding pseudobarrel domain"/>
    <property type="match status" value="1"/>
</dbReference>
<keyword evidence="2" id="KW-0805">Transcription regulation</keyword>
<comment type="caution">
    <text evidence="7">The sequence shown here is derived from an EMBL/GenBank/DDBJ whole genome shotgun (WGS) entry which is preliminary data.</text>
</comment>
<evidence type="ECO:0000256" key="5">
    <source>
        <dbReference type="ARBA" id="ARBA00023242"/>
    </source>
</evidence>
<protein>
    <recommendedName>
        <fullName evidence="6">TF-B3 domain-containing protein</fullName>
    </recommendedName>
</protein>
<feature type="domain" description="TF-B3" evidence="6">
    <location>
        <begin position="128"/>
        <end position="219"/>
    </location>
</feature>
<evidence type="ECO:0000256" key="4">
    <source>
        <dbReference type="ARBA" id="ARBA00023163"/>
    </source>
</evidence>
<dbReference type="Proteomes" id="UP001159364">
    <property type="component" value="Linkage Group LG06"/>
</dbReference>
<dbReference type="EMBL" id="JAIWQS010000006">
    <property type="protein sequence ID" value="KAJ8762139.1"/>
    <property type="molecule type" value="Genomic_DNA"/>
</dbReference>
<evidence type="ECO:0000256" key="1">
    <source>
        <dbReference type="ARBA" id="ARBA00004123"/>
    </source>
</evidence>
<dbReference type="InterPro" id="IPR044837">
    <property type="entry name" value="REM16-like"/>
</dbReference>
<keyword evidence="4" id="KW-0804">Transcription</keyword>
<dbReference type="PANTHER" id="PTHR31391:SF4">
    <property type="entry name" value="B3 DOMAIN-CONTAINING PROTEIN OS03G0184500"/>
    <property type="match status" value="1"/>
</dbReference>
<dbReference type="SUPFAM" id="SSF101936">
    <property type="entry name" value="DNA-binding pseudobarrel domain"/>
    <property type="match status" value="1"/>
</dbReference>
<dbReference type="InterPro" id="IPR015300">
    <property type="entry name" value="DNA-bd_pseudobarrel_sf"/>
</dbReference>
<gene>
    <name evidence="7" type="ORF">K2173_007289</name>
</gene>
<reference evidence="7 8" key="1">
    <citation type="submission" date="2021-09" db="EMBL/GenBank/DDBJ databases">
        <title>Genomic insights and catalytic innovation underlie evolution of tropane alkaloids biosynthesis.</title>
        <authorList>
            <person name="Wang Y.-J."/>
            <person name="Tian T."/>
            <person name="Huang J.-P."/>
            <person name="Huang S.-X."/>
        </authorList>
    </citation>
    <scope>NUCLEOTIDE SEQUENCE [LARGE SCALE GENOMIC DNA]</scope>
    <source>
        <strain evidence="7">KIB-2018</strain>
        <tissue evidence="7">Leaf</tissue>
    </source>
</reference>
<accession>A0AAV8T709</accession>
<evidence type="ECO:0000256" key="2">
    <source>
        <dbReference type="ARBA" id="ARBA00023015"/>
    </source>
</evidence>
<keyword evidence="5" id="KW-0539">Nucleus</keyword>
<proteinExistence type="predicted"/>
<dbReference type="GO" id="GO:0005634">
    <property type="term" value="C:nucleus"/>
    <property type="evidence" value="ECO:0007669"/>
    <property type="project" value="UniProtKB-SubCell"/>
</dbReference>
<evidence type="ECO:0000256" key="3">
    <source>
        <dbReference type="ARBA" id="ARBA00023125"/>
    </source>
</evidence>
<dbReference type="CDD" id="cd10017">
    <property type="entry name" value="B3_DNA"/>
    <property type="match status" value="1"/>
</dbReference>
<sequence length="230" mass="26110">MVAKLSPYEERRLKRVEENKKRVEALNLCKLSLALRNNSSSPKTSSIKHVKPRTVEKQVVVVRRSSRVANQPAPVYKEVVIERVEIPRRISKRRDLSNRVYASDEARAEATEKAEKLQSGLEPEYPSFVKSMLQSHVSGGFWLGLPVHFCKRNLPKHDDVMTLIDEDDAEYPTIYLARKTGLSGGWKGFAVAHELADGDALVFQLVRPTSFKVYILRANARLSTTNPLRK</sequence>
<keyword evidence="3" id="KW-0238">DNA-binding</keyword>
<dbReference type="PROSITE" id="PS50863">
    <property type="entry name" value="B3"/>
    <property type="match status" value="1"/>
</dbReference>
<evidence type="ECO:0000313" key="7">
    <source>
        <dbReference type="EMBL" id="KAJ8762139.1"/>
    </source>
</evidence>
<name>A0AAV8T709_9ROSI</name>
<comment type="subcellular location">
    <subcellularLocation>
        <location evidence="1">Nucleus</location>
    </subcellularLocation>
</comment>
<dbReference type="GO" id="GO:0003677">
    <property type="term" value="F:DNA binding"/>
    <property type="evidence" value="ECO:0007669"/>
    <property type="project" value="UniProtKB-KW"/>
</dbReference>